<organism evidence="1 2">
    <name type="scientific">Vibrio ishigakensis</name>
    <dbReference type="NCBI Taxonomy" id="1481914"/>
    <lineage>
        <taxon>Bacteria</taxon>
        <taxon>Pseudomonadati</taxon>
        <taxon>Pseudomonadota</taxon>
        <taxon>Gammaproteobacteria</taxon>
        <taxon>Vibrionales</taxon>
        <taxon>Vibrionaceae</taxon>
        <taxon>Vibrio</taxon>
    </lineage>
</organism>
<proteinExistence type="predicted"/>
<dbReference type="EMBL" id="BBRZ01000001">
    <property type="protein sequence ID" value="GAM54111.1"/>
    <property type="molecule type" value="Genomic_DNA"/>
</dbReference>
<evidence type="ECO:0000313" key="1">
    <source>
        <dbReference type="EMBL" id="GAM54111.1"/>
    </source>
</evidence>
<sequence length="255" mass="27718">MPAMALAESGTKTKEQQVAQEAVNPLTTSYWIPIQYEFSEDVGPNDGTRHTTNIQPIIPFEISEDWNLITRTIIPVISQSDVTADGESESGIGDINATFFFSPDEAVGGQWTHGFGPTVNFDSASDEALGSGETGVGLSYVGLTVQGPWTVGFLASHTYSVEKGVGDTYSTTFVQPFIDYTTTWGTTFELTSETSYEWQGDEWSVPVSLTASQYFQLGDVPMLAGGGIKYWAESGEYDPEGVTLNLNLYILLPRS</sequence>
<reference evidence="1 2" key="2">
    <citation type="submission" date="2015-01" db="EMBL/GenBank/DDBJ databases">
        <authorList>
            <consortium name="NBRP consortium"/>
            <person name="Sawabe T."/>
            <person name="Meirelles P."/>
            <person name="Feng G."/>
            <person name="Sayaka M."/>
            <person name="Hattori M."/>
            <person name="Ohkuma M."/>
        </authorList>
    </citation>
    <scope>NUCLEOTIDE SEQUENCE [LARGE SCALE GENOMIC DNA]</scope>
    <source>
        <strain evidence="2">JCM 19231</strain>
    </source>
</reference>
<evidence type="ECO:0000313" key="2">
    <source>
        <dbReference type="Proteomes" id="UP000031671"/>
    </source>
</evidence>
<reference evidence="1 2" key="1">
    <citation type="submission" date="2015-01" db="EMBL/GenBank/DDBJ databases">
        <title>Vibrio sp. C1 JCM 19231 whole genome shotgun sequence.</title>
        <authorList>
            <person name="Sawabe T."/>
            <person name="Meirelles P."/>
            <person name="Feng G."/>
            <person name="Sayaka M."/>
            <person name="Hattori M."/>
            <person name="Ohkuma M."/>
        </authorList>
    </citation>
    <scope>NUCLEOTIDE SEQUENCE [LARGE SCALE GENOMIC DNA]</scope>
    <source>
        <strain evidence="2">JCM 19231</strain>
    </source>
</reference>
<accession>A0A0B8NIV0</accession>
<gene>
    <name evidence="1" type="ORF">JCM19231_3631</name>
</gene>
<keyword evidence="2" id="KW-1185">Reference proteome</keyword>
<comment type="caution">
    <text evidence="1">The sequence shown here is derived from an EMBL/GenBank/DDBJ whole genome shotgun (WGS) entry which is preliminary data.</text>
</comment>
<dbReference type="Proteomes" id="UP000031671">
    <property type="component" value="Unassembled WGS sequence"/>
</dbReference>
<protein>
    <submittedName>
        <fullName evidence="1">Possible neuromedin U</fullName>
    </submittedName>
</protein>
<dbReference type="AlphaFoldDB" id="A0A0B8NIV0"/>
<name>A0A0B8NIV0_9VIBR</name>